<proteinExistence type="predicted"/>
<accession>A0A8J8NYC6</accession>
<dbReference type="EMBL" id="RRYP01004868">
    <property type="protein sequence ID" value="TNV82510.1"/>
    <property type="molecule type" value="Genomic_DNA"/>
</dbReference>
<sequence>MNYTFLSISIEIIKSIFNSLKAFKFSIAQFDTLFTTSMQNEVLAISQQQNFKVFNQFNLCSISIMPSITPSQHSRGNSSILILTNSPNFYNNSKQL</sequence>
<dbReference type="Proteomes" id="UP000785679">
    <property type="component" value="Unassembled WGS sequence"/>
</dbReference>
<organism evidence="1 2">
    <name type="scientific">Halteria grandinella</name>
    <dbReference type="NCBI Taxonomy" id="5974"/>
    <lineage>
        <taxon>Eukaryota</taxon>
        <taxon>Sar</taxon>
        <taxon>Alveolata</taxon>
        <taxon>Ciliophora</taxon>
        <taxon>Intramacronucleata</taxon>
        <taxon>Spirotrichea</taxon>
        <taxon>Stichotrichia</taxon>
        <taxon>Sporadotrichida</taxon>
        <taxon>Halteriidae</taxon>
        <taxon>Halteria</taxon>
    </lineage>
</organism>
<evidence type="ECO:0000313" key="2">
    <source>
        <dbReference type="Proteomes" id="UP000785679"/>
    </source>
</evidence>
<name>A0A8J8NYC6_HALGN</name>
<comment type="caution">
    <text evidence="1">The sequence shown here is derived from an EMBL/GenBank/DDBJ whole genome shotgun (WGS) entry which is preliminary data.</text>
</comment>
<protein>
    <submittedName>
        <fullName evidence="1">Uncharacterized protein</fullName>
    </submittedName>
</protein>
<reference evidence="1" key="1">
    <citation type="submission" date="2019-06" db="EMBL/GenBank/DDBJ databases">
        <authorList>
            <person name="Zheng W."/>
        </authorList>
    </citation>
    <scope>NUCLEOTIDE SEQUENCE</scope>
    <source>
        <strain evidence="1">QDHG01</strain>
    </source>
</reference>
<gene>
    <name evidence="1" type="ORF">FGO68_gene11344</name>
</gene>
<evidence type="ECO:0000313" key="1">
    <source>
        <dbReference type="EMBL" id="TNV82510.1"/>
    </source>
</evidence>
<keyword evidence="2" id="KW-1185">Reference proteome</keyword>
<dbReference type="AlphaFoldDB" id="A0A8J8NYC6"/>